<organism evidence="2 3">
    <name type="scientific">Anaerotignum lactatifermentans</name>
    <dbReference type="NCBI Taxonomy" id="160404"/>
    <lineage>
        <taxon>Bacteria</taxon>
        <taxon>Bacillati</taxon>
        <taxon>Bacillota</taxon>
        <taxon>Clostridia</taxon>
        <taxon>Lachnospirales</taxon>
        <taxon>Anaerotignaceae</taxon>
        <taxon>Anaerotignum</taxon>
    </lineage>
</organism>
<dbReference type="InterPro" id="IPR005119">
    <property type="entry name" value="LysR_subst-bd"/>
</dbReference>
<dbReference type="Pfam" id="PF03466">
    <property type="entry name" value="LysR_substrate"/>
    <property type="match status" value="1"/>
</dbReference>
<dbReference type="RefSeq" id="WP_087990233.1">
    <property type="nucleotide sequence ID" value="NZ_JBKYBB010000006.1"/>
</dbReference>
<feature type="domain" description="LysR substrate-binding" evidence="1">
    <location>
        <begin position="2"/>
        <end position="151"/>
    </location>
</feature>
<proteinExistence type="predicted"/>
<dbReference type="CDD" id="cd05466">
    <property type="entry name" value="PBP2_LTTR_substrate"/>
    <property type="match status" value="1"/>
</dbReference>
<sequence>MIVNGEVDLAIISQNALGPEISFLPLYKTPLVGVTPKEYQPLNGTSITMEDFKANDLIAPYEGYDTEILPYLIHCGLNVEPIYRIEDDDTIFAYVEKGYGLSVMPLMTVHCSHREVKTWELATNPMRTIGLVTAYSDYISPAAALFRQHILYYMTQKNLINL</sequence>
<gene>
    <name evidence="2" type="ORF">B5G26_15010</name>
</gene>
<protein>
    <recommendedName>
        <fullName evidence="1">LysR substrate-binding domain-containing protein</fullName>
    </recommendedName>
</protein>
<evidence type="ECO:0000313" key="2">
    <source>
        <dbReference type="EMBL" id="OUN39761.1"/>
    </source>
</evidence>
<dbReference type="PANTHER" id="PTHR30419">
    <property type="entry name" value="HTH-TYPE TRANSCRIPTIONAL REGULATOR YBHD"/>
    <property type="match status" value="1"/>
</dbReference>
<evidence type="ECO:0000313" key="3">
    <source>
        <dbReference type="Proteomes" id="UP000195455"/>
    </source>
</evidence>
<evidence type="ECO:0000259" key="1">
    <source>
        <dbReference type="Pfam" id="PF03466"/>
    </source>
</evidence>
<accession>A0A1Y3TT80</accession>
<dbReference type="Gene3D" id="3.40.190.290">
    <property type="match status" value="1"/>
</dbReference>
<dbReference type="GO" id="GO:0005829">
    <property type="term" value="C:cytosol"/>
    <property type="evidence" value="ECO:0007669"/>
    <property type="project" value="TreeGrafter"/>
</dbReference>
<dbReference type="PANTHER" id="PTHR30419:SF28">
    <property type="entry name" value="HTH-TYPE TRANSCRIPTIONAL REGULATOR BSDA"/>
    <property type="match status" value="1"/>
</dbReference>
<dbReference type="SUPFAM" id="SSF53850">
    <property type="entry name" value="Periplasmic binding protein-like II"/>
    <property type="match status" value="1"/>
</dbReference>
<dbReference type="Proteomes" id="UP000195455">
    <property type="component" value="Unassembled WGS sequence"/>
</dbReference>
<reference evidence="3" key="1">
    <citation type="submission" date="2017-04" db="EMBL/GenBank/DDBJ databases">
        <title>Function of individual gut microbiota members based on whole genome sequencing of pure cultures obtained from chicken caecum.</title>
        <authorList>
            <person name="Medvecky M."/>
            <person name="Cejkova D."/>
            <person name="Polansky O."/>
            <person name="Karasova D."/>
            <person name="Kubasova T."/>
            <person name="Cizek A."/>
            <person name="Rychlik I."/>
        </authorList>
    </citation>
    <scope>NUCLEOTIDE SEQUENCE [LARGE SCALE GENOMIC DNA]</scope>
    <source>
        <strain evidence="3">An75</strain>
    </source>
</reference>
<name>A0A1Y3TT80_9FIRM</name>
<comment type="caution">
    <text evidence="2">The sequence shown here is derived from an EMBL/GenBank/DDBJ whole genome shotgun (WGS) entry which is preliminary data.</text>
</comment>
<dbReference type="AlphaFoldDB" id="A0A1Y3TT80"/>
<dbReference type="GO" id="GO:0006355">
    <property type="term" value="P:regulation of DNA-templated transcription"/>
    <property type="evidence" value="ECO:0007669"/>
    <property type="project" value="TreeGrafter"/>
</dbReference>
<dbReference type="InterPro" id="IPR050950">
    <property type="entry name" value="HTH-type_LysR_regulators"/>
</dbReference>
<dbReference type="EMBL" id="NFHM01000037">
    <property type="protein sequence ID" value="OUN39761.1"/>
    <property type="molecule type" value="Genomic_DNA"/>
</dbReference>